<feature type="region of interest" description="Disordered" evidence="1">
    <location>
        <begin position="292"/>
        <end position="320"/>
    </location>
</feature>
<name>A0ABS8CK94_9RHOB</name>
<comment type="caution">
    <text evidence="2">The sequence shown here is derived from an EMBL/GenBank/DDBJ whole genome shotgun (WGS) entry which is preliminary data.</text>
</comment>
<dbReference type="SUPFAM" id="SSF52540">
    <property type="entry name" value="P-loop containing nucleoside triphosphate hydrolases"/>
    <property type="match status" value="1"/>
</dbReference>
<dbReference type="Proteomes" id="UP001198571">
    <property type="component" value="Unassembled WGS sequence"/>
</dbReference>
<dbReference type="RefSeq" id="WP_226934721.1">
    <property type="nucleotide sequence ID" value="NZ_JACDXX010000005.1"/>
</dbReference>
<gene>
    <name evidence="2" type="ORF">H0485_07370</name>
</gene>
<evidence type="ECO:0008006" key="4">
    <source>
        <dbReference type="Google" id="ProtNLM"/>
    </source>
</evidence>
<reference evidence="2 3" key="1">
    <citation type="submission" date="2020-07" db="EMBL/GenBank/DDBJ databases">
        <title>Pseudogemmobacter sp. nov., isolated from poultry manure in Taiwan.</title>
        <authorList>
            <person name="Lin S.-Y."/>
            <person name="Tang Y.-S."/>
            <person name="Young C.-C."/>
        </authorList>
    </citation>
    <scope>NUCLEOTIDE SEQUENCE [LARGE SCALE GENOMIC DNA]</scope>
    <source>
        <strain evidence="2 3">CC-YST710</strain>
    </source>
</reference>
<protein>
    <recommendedName>
        <fullName evidence="4">Sulfotransferase family protein</fullName>
    </recommendedName>
</protein>
<dbReference type="EMBL" id="JACDXX010000005">
    <property type="protein sequence ID" value="MCB5409818.1"/>
    <property type="molecule type" value="Genomic_DNA"/>
</dbReference>
<keyword evidence="3" id="KW-1185">Reference proteome</keyword>
<sequence>MAQTGQKTVLLHLGAHKTATTSVQHWCQSNAGLLLENGFLYCGHTLRERSAYRILRTACEAARGECAPPDQSAAIAILRKSMQQQLQQPGVKAYLIPWEIYLGEPWRAGSEDFYPGAAAAIAALQAILHGLPVRILYTLRDQWGFLNSWYQQLQKMGRSLEPEPYIAWCSRADLSWQPLIARLRAGFGAANVHVTGYQPEGMVHSLLREYGLPPKITATLPPLRVNRAWPREAMEIAAFTMPKLSAADQAQLRALLDQGFREHPSPAFQVLPPQLRPELDALWHQDQAALLGPVPAPDPPVAAARTGSDPVTAPAPPAPG</sequence>
<evidence type="ECO:0000313" key="3">
    <source>
        <dbReference type="Proteomes" id="UP001198571"/>
    </source>
</evidence>
<evidence type="ECO:0000256" key="1">
    <source>
        <dbReference type="SAM" id="MobiDB-lite"/>
    </source>
</evidence>
<proteinExistence type="predicted"/>
<organism evidence="2 3">
    <name type="scientific">Pseudogemmobacter faecipullorum</name>
    <dbReference type="NCBI Taxonomy" id="2755041"/>
    <lineage>
        <taxon>Bacteria</taxon>
        <taxon>Pseudomonadati</taxon>
        <taxon>Pseudomonadota</taxon>
        <taxon>Alphaproteobacteria</taxon>
        <taxon>Rhodobacterales</taxon>
        <taxon>Paracoccaceae</taxon>
        <taxon>Pseudogemmobacter</taxon>
    </lineage>
</organism>
<dbReference type="Gene3D" id="3.40.50.300">
    <property type="entry name" value="P-loop containing nucleotide triphosphate hydrolases"/>
    <property type="match status" value="1"/>
</dbReference>
<dbReference type="InterPro" id="IPR027417">
    <property type="entry name" value="P-loop_NTPase"/>
</dbReference>
<accession>A0ABS8CK94</accession>
<evidence type="ECO:0000313" key="2">
    <source>
        <dbReference type="EMBL" id="MCB5409818.1"/>
    </source>
</evidence>